<dbReference type="InterPro" id="IPR002885">
    <property type="entry name" value="PPR_rpt"/>
</dbReference>
<gene>
    <name evidence="2" type="primary">AP4S1</name>
    <name evidence="2" type="ORF">AK812_SmicGene10849</name>
</gene>
<feature type="repeat" description="PPR" evidence="1">
    <location>
        <begin position="23"/>
        <end position="57"/>
    </location>
</feature>
<keyword evidence="3" id="KW-1185">Reference proteome</keyword>
<proteinExistence type="predicted"/>
<dbReference type="Gene3D" id="1.25.40.10">
    <property type="entry name" value="Tetratricopeptide repeat domain"/>
    <property type="match status" value="1"/>
</dbReference>
<comment type="caution">
    <text evidence="2">The sequence shown here is derived from an EMBL/GenBank/DDBJ whole genome shotgun (WGS) entry which is preliminary data.</text>
</comment>
<dbReference type="OrthoDB" id="371463at2759"/>
<dbReference type="Gene3D" id="3.30.450.60">
    <property type="match status" value="1"/>
</dbReference>
<reference evidence="2 3" key="1">
    <citation type="submission" date="2016-02" db="EMBL/GenBank/DDBJ databases">
        <title>Genome analysis of coral dinoflagellate symbionts highlights evolutionary adaptations to a symbiotic lifestyle.</title>
        <authorList>
            <person name="Aranda M."/>
            <person name="Li Y."/>
            <person name="Liew Y.J."/>
            <person name="Baumgarten S."/>
            <person name="Simakov O."/>
            <person name="Wilson M."/>
            <person name="Piel J."/>
            <person name="Ashoor H."/>
            <person name="Bougouffa S."/>
            <person name="Bajic V.B."/>
            <person name="Ryu T."/>
            <person name="Ravasi T."/>
            <person name="Bayer T."/>
            <person name="Micklem G."/>
            <person name="Kim H."/>
            <person name="Bhak J."/>
            <person name="Lajeunesse T.C."/>
            <person name="Voolstra C.R."/>
        </authorList>
    </citation>
    <scope>NUCLEOTIDE SEQUENCE [LARGE SCALE GENOMIC DNA]</scope>
    <source>
        <strain evidence="2 3">CCMP2467</strain>
    </source>
</reference>
<name>A0A1Q9EER9_SYMMI</name>
<dbReference type="AlphaFoldDB" id="A0A1Q9EER9"/>
<accession>A0A1Q9EER9</accession>
<dbReference type="Proteomes" id="UP000186817">
    <property type="component" value="Unassembled WGS sequence"/>
</dbReference>
<evidence type="ECO:0000256" key="1">
    <source>
        <dbReference type="PROSITE-ProRule" id="PRU00708"/>
    </source>
</evidence>
<dbReference type="PROSITE" id="PS51375">
    <property type="entry name" value="PPR"/>
    <property type="match status" value="1"/>
</dbReference>
<sequence length="265" mass="28561">MVALMPTTSPPCARALENSVPPTATTYEALAAAYSRAHRWQEVLTLQAHMQEASLPPSAGMLVIIGRGFGQSFHWAKALALLAQSREDSVRGAVAAVCARSAMWAHSLAGVVSMQQRQVPLHALAFSCLTCACSRSQQLDRALPLLSSSREATAALAASLSQSTRARAFGWRTLGDVTDLVGSAEWHQRAQDEDPIDSDESRAYLEVALLSRPTPLKSASGGSRKRFNLEKAHIILDEMVLDGCIVDTNKAAILNPLYLLEKHSS</sequence>
<protein>
    <submittedName>
        <fullName evidence="2">AP-4 complex subunit sigma-1</fullName>
    </submittedName>
</protein>
<evidence type="ECO:0000313" key="3">
    <source>
        <dbReference type="Proteomes" id="UP000186817"/>
    </source>
</evidence>
<organism evidence="2 3">
    <name type="scientific">Symbiodinium microadriaticum</name>
    <name type="common">Dinoflagellate</name>
    <name type="synonym">Zooxanthella microadriatica</name>
    <dbReference type="NCBI Taxonomy" id="2951"/>
    <lineage>
        <taxon>Eukaryota</taxon>
        <taxon>Sar</taxon>
        <taxon>Alveolata</taxon>
        <taxon>Dinophyceae</taxon>
        <taxon>Suessiales</taxon>
        <taxon>Symbiodiniaceae</taxon>
        <taxon>Symbiodinium</taxon>
    </lineage>
</organism>
<dbReference type="EMBL" id="LSRX01000172">
    <property type="protein sequence ID" value="OLQ05891.1"/>
    <property type="molecule type" value="Genomic_DNA"/>
</dbReference>
<evidence type="ECO:0000313" key="2">
    <source>
        <dbReference type="EMBL" id="OLQ05891.1"/>
    </source>
</evidence>
<dbReference type="InterPro" id="IPR011990">
    <property type="entry name" value="TPR-like_helical_dom_sf"/>
</dbReference>